<proteinExistence type="predicted"/>
<keyword evidence="3" id="KW-1185">Reference proteome</keyword>
<organism evidence="2 3">
    <name type="scientific">Striga asiatica</name>
    <name type="common">Asiatic witchweed</name>
    <name type="synonym">Buchnera asiatica</name>
    <dbReference type="NCBI Taxonomy" id="4170"/>
    <lineage>
        <taxon>Eukaryota</taxon>
        <taxon>Viridiplantae</taxon>
        <taxon>Streptophyta</taxon>
        <taxon>Embryophyta</taxon>
        <taxon>Tracheophyta</taxon>
        <taxon>Spermatophyta</taxon>
        <taxon>Magnoliopsida</taxon>
        <taxon>eudicotyledons</taxon>
        <taxon>Gunneridae</taxon>
        <taxon>Pentapetalae</taxon>
        <taxon>asterids</taxon>
        <taxon>lamiids</taxon>
        <taxon>Lamiales</taxon>
        <taxon>Orobanchaceae</taxon>
        <taxon>Buchnereae</taxon>
        <taxon>Striga</taxon>
    </lineage>
</organism>
<accession>A0A5A7RFJ4</accession>
<dbReference type="AlphaFoldDB" id="A0A5A7RFJ4"/>
<gene>
    <name evidence="2" type="ORF">STAS_33636</name>
</gene>
<evidence type="ECO:0000313" key="3">
    <source>
        <dbReference type="Proteomes" id="UP000325081"/>
    </source>
</evidence>
<reference evidence="3" key="1">
    <citation type="journal article" date="2019" name="Curr. Biol.">
        <title>Genome Sequence of Striga asiatica Provides Insight into the Evolution of Plant Parasitism.</title>
        <authorList>
            <person name="Yoshida S."/>
            <person name="Kim S."/>
            <person name="Wafula E.K."/>
            <person name="Tanskanen J."/>
            <person name="Kim Y.M."/>
            <person name="Honaas L."/>
            <person name="Yang Z."/>
            <person name="Spallek T."/>
            <person name="Conn C.E."/>
            <person name="Ichihashi Y."/>
            <person name="Cheong K."/>
            <person name="Cui S."/>
            <person name="Der J.P."/>
            <person name="Gundlach H."/>
            <person name="Jiao Y."/>
            <person name="Hori C."/>
            <person name="Ishida J.K."/>
            <person name="Kasahara H."/>
            <person name="Kiba T."/>
            <person name="Kim M.S."/>
            <person name="Koo N."/>
            <person name="Laohavisit A."/>
            <person name="Lee Y.H."/>
            <person name="Lumba S."/>
            <person name="McCourt P."/>
            <person name="Mortimer J.C."/>
            <person name="Mutuku J.M."/>
            <person name="Nomura T."/>
            <person name="Sasaki-Sekimoto Y."/>
            <person name="Seto Y."/>
            <person name="Wang Y."/>
            <person name="Wakatake T."/>
            <person name="Sakakibara H."/>
            <person name="Demura T."/>
            <person name="Yamaguchi S."/>
            <person name="Yoneyama K."/>
            <person name="Manabe R.I."/>
            <person name="Nelson D.C."/>
            <person name="Schulman A.H."/>
            <person name="Timko M.P."/>
            <person name="dePamphilis C.W."/>
            <person name="Choi D."/>
            <person name="Shirasu K."/>
        </authorList>
    </citation>
    <scope>NUCLEOTIDE SEQUENCE [LARGE SCALE GENOMIC DNA]</scope>
    <source>
        <strain evidence="3">cv. UVA1</strain>
    </source>
</reference>
<dbReference type="Proteomes" id="UP000325081">
    <property type="component" value="Unassembled WGS sequence"/>
</dbReference>
<keyword evidence="1" id="KW-0472">Membrane</keyword>
<sequence length="175" mass="19040">MAPAARVSLPTYDPGLNLIKFCPANGLFLCSSGGPDSVKKAPFVNKSPSDRHCHFFHSSGVAMFIAFYLFGVLVIGGLESVALANDGRVRATSDCVELPMGVVVVDDMGESPPDTWHPLYAPYSEPVERDRHLHDRVLGVRVLEMVMAVDPSMMSISPSTPLESDTWSIHTRLDP</sequence>
<comment type="caution">
    <text evidence="2">The sequence shown here is derived from an EMBL/GenBank/DDBJ whole genome shotgun (WGS) entry which is preliminary data.</text>
</comment>
<keyword evidence="1" id="KW-0812">Transmembrane</keyword>
<evidence type="ECO:0000313" key="2">
    <source>
        <dbReference type="EMBL" id="GER55938.1"/>
    </source>
</evidence>
<dbReference type="EMBL" id="BKCP01012403">
    <property type="protein sequence ID" value="GER55938.1"/>
    <property type="molecule type" value="Genomic_DNA"/>
</dbReference>
<keyword evidence="1" id="KW-1133">Transmembrane helix</keyword>
<evidence type="ECO:0000256" key="1">
    <source>
        <dbReference type="SAM" id="Phobius"/>
    </source>
</evidence>
<protein>
    <submittedName>
        <fullName evidence="2">Tetratricopeptide repeat protein</fullName>
    </submittedName>
</protein>
<feature type="transmembrane region" description="Helical" evidence="1">
    <location>
        <begin position="55"/>
        <end position="78"/>
    </location>
</feature>
<name>A0A5A7RFJ4_STRAF</name>